<dbReference type="GO" id="GO:0000981">
    <property type="term" value="F:DNA-binding transcription factor activity, RNA polymerase II-specific"/>
    <property type="evidence" value="ECO:0007669"/>
    <property type="project" value="InterPro"/>
</dbReference>
<dbReference type="GO" id="GO:0005634">
    <property type="term" value="C:nucleus"/>
    <property type="evidence" value="ECO:0007669"/>
    <property type="project" value="UniProtKB-SubCell"/>
</dbReference>
<feature type="compositionally biased region" description="Acidic residues" evidence="7">
    <location>
        <begin position="532"/>
        <end position="558"/>
    </location>
</feature>
<dbReference type="InterPro" id="IPR001356">
    <property type="entry name" value="HD"/>
</dbReference>
<dbReference type="PANTHER" id="PTHR24339:SF28">
    <property type="entry name" value="E5-RELATED"/>
    <property type="match status" value="1"/>
</dbReference>
<organism evidence="9 10">
    <name type="scientific">Trichobilharzia regenti</name>
    <name type="common">Nasal bird schistosome</name>
    <dbReference type="NCBI Taxonomy" id="157069"/>
    <lineage>
        <taxon>Eukaryota</taxon>
        <taxon>Metazoa</taxon>
        <taxon>Spiralia</taxon>
        <taxon>Lophotrochozoa</taxon>
        <taxon>Platyhelminthes</taxon>
        <taxon>Trematoda</taxon>
        <taxon>Digenea</taxon>
        <taxon>Strigeidida</taxon>
        <taxon>Schistosomatoidea</taxon>
        <taxon>Schistosomatidae</taxon>
        <taxon>Trichobilharzia</taxon>
    </lineage>
</organism>
<dbReference type="CDD" id="cd00086">
    <property type="entry name" value="homeodomain"/>
    <property type="match status" value="1"/>
</dbReference>
<comment type="subcellular location">
    <subcellularLocation>
        <location evidence="1 5 6">Nucleus</location>
    </subcellularLocation>
</comment>
<evidence type="ECO:0000313" key="9">
    <source>
        <dbReference type="Proteomes" id="UP000050795"/>
    </source>
</evidence>
<sequence>MSGFTVADLIKPNLESMLMNSSQVIQSNKDLRTTNIAEDDDNEGINAEKEKNTKNEIHTTSNSLQTPKDQHQIGSEENDVLKKSTSEIKCVATSCSSTIGSTDLETSTVPNFLSPTSNINTVSNQKASLLSSPIPFNYADEIRLRPLIQAYSEPSLLGPSFQNASSSSSSDVTFIPTVISASSPFSSSPPSCLLSNNCTPVESQYSITNANTEEHLQILLKLHNLFGINITEKSNLNEMNSIHFNHINNNNFNKHHLSPNNNNNNNNTSNTKTSLLHLNDLNSITNINPEIISPFNSPYMMSVMMNSMLNKEQSEQFCLPPSVPLQQEQEQQQQQQPQQQAFPHRLSNHHQEPRQNFPCSQSAVDVNSQMNLATQSQLIANFLKSRLLWDNNHNNSVNTINNNNNNNGGKTIFQDISELVKLDNTNLPLNCYDHFIKDSMHRNVLITSDNRKPKRIRTAFSPSQLFQLESAFEKNHYVVGQERKDLANDLNLTETQVKVWFQNRRTKYKRLHTDGKDVISNSSSKERRSASDGEDDDVDDDDNGEDENEGDVEQEEAEDTFKDLSCNQNQLRVEYNHEILAKHSKTDSSNQINIKAFAIQHNQSSLDNKDFNFTTDCHSQHNLLRSNNLSDNKGINDLSYNPSGKLKAKRAYPKCEWSSFKQISSNLNTENRLETHHLPANQSILHSSHNLLHSVLGHINQIKNAH</sequence>
<feature type="compositionally biased region" description="Polar residues" evidence="7">
    <location>
        <begin position="58"/>
        <end position="74"/>
    </location>
</feature>
<dbReference type="InterPro" id="IPR017970">
    <property type="entry name" value="Homeobox_CS"/>
</dbReference>
<dbReference type="SMART" id="SM00389">
    <property type="entry name" value="HOX"/>
    <property type="match status" value="1"/>
</dbReference>
<keyword evidence="3 5" id="KW-0371">Homeobox</keyword>
<feature type="region of interest" description="Disordered" evidence="7">
    <location>
        <begin position="29"/>
        <end position="74"/>
    </location>
</feature>
<dbReference type="PANTHER" id="PTHR24339">
    <property type="entry name" value="HOMEOBOX PROTEIN EMX-RELATED"/>
    <property type="match status" value="1"/>
</dbReference>
<keyword evidence="2 5" id="KW-0238">DNA-binding</keyword>
<evidence type="ECO:0000256" key="3">
    <source>
        <dbReference type="ARBA" id="ARBA00023155"/>
    </source>
</evidence>
<proteinExistence type="predicted"/>
<feature type="region of interest" description="Disordered" evidence="7">
    <location>
        <begin position="512"/>
        <end position="565"/>
    </location>
</feature>
<dbReference type="Proteomes" id="UP000050795">
    <property type="component" value="Unassembled WGS sequence"/>
</dbReference>
<dbReference type="FunFam" id="1.10.10.60:FF:000081">
    <property type="entry name" value="Empty spiracles homeobox 2"/>
    <property type="match status" value="1"/>
</dbReference>
<evidence type="ECO:0000256" key="2">
    <source>
        <dbReference type="ARBA" id="ARBA00023125"/>
    </source>
</evidence>
<evidence type="ECO:0000313" key="10">
    <source>
        <dbReference type="WBParaSite" id="TREG1_65330.1"/>
    </source>
</evidence>
<evidence type="ECO:0000256" key="6">
    <source>
        <dbReference type="RuleBase" id="RU000682"/>
    </source>
</evidence>
<feature type="domain" description="Homeobox" evidence="8">
    <location>
        <begin position="451"/>
        <end position="511"/>
    </location>
</feature>
<evidence type="ECO:0000256" key="1">
    <source>
        <dbReference type="ARBA" id="ARBA00004123"/>
    </source>
</evidence>
<reference evidence="10" key="2">
    <citation type="submission" date="2023-11" db="UniProtKB">
        <authorList>
            <consortium name="WormBaseParasite"/>
        </authorList>
    </citation>
    <scope>IDENTIFICATION</scope>
</reference>
<dbReference type="GO" id="GO:0000978">
    <property type="term" value="F:RNA polymerase II cis-regulatory region sequence-specific DNA binding"/>
    <property type="evidence" value="ECO:0007669"/>
    <property type="project" value="TreeGrafter"/>
</dbReference>
<feature type="DNA-binding region" description="Homeobox" evidence="5">
    <location>
        <begin position="453"/>
        <end position="512"/>
    </location>
</feature>
<evidence type="ECO:0000256" key="7">
    <source>
        <dbReference type="SAM" id="MobiDB-lite"/>
    </source>
</evidence>
<dbReference type="InterPro" id="IPR009057">
    <property type="entry name" value="Homeodomain-like_sf"/>
</dbReference>
<protein>
    <recommendedName>
        <fullName evidence="8">Homeobox domain-containing protein</fullName>
    </recommendedName>
</protein>
<dbReference type="PROSITE" id="PS00027">
    <property type="entry name" value="HOMEOBOX_1"/>
    <property type="match status" value="1"/>
</dbReference>
<dbReference type="Pfam" id="PF00046">
    <property type="entry name" value="Homeodomain"/>
    <property type="match status" value="1"/>
</dbReference>
<keyword evidence="4 5" id="KW-0539">Nucleus</keyword>
<accession>A0AA85K0H6</accession>
<feature type="compositionally biased region" description="Basic and acidic residues" evidence="7">
    <location>
        <begin position="46"/>
        <end position="57"/>
    </location>
</feature>
<name>A0AA85K0H6_TRIRE</name>
<dbReference type="AlphaFoldDB" id="A0AA85K0H6"/>
<dbReference type="WBParaSite" id="TREG1_65330.1">
    <property type="protein sequence ID" value="TREG1_65330.1"/>
    <property type="gene ID" value="TREG1_65330"/>
</dbReference>
<feature type="region of interest" description="Disordered" evidence="7">
    <location>
        <begin position="323"/>
        <end position="360"/>
    </location>
</feature>
<dbReference type="Gene3D" id="1.10.10.60">
    <property type="entry name" value="Homeodomain-like"/>
    <property type="match status" value="1"/>
</dbReference>
<dbReference type="InterPro" id="IPR050877">
    <property type="entry name" value="EMX-VAX-Noto_Homeobox_TFs"/>
</dbReference>
<evidence type="ECO:0000256" key="4">
    <source>
        <dbReference type="ARBA" id="ARBA00023242"/>
    </source>
</evidence>
<dbReference type="SUPFAM" id="SSF46689">
    <property type="entry name" value="Homeodomain-like"/>
    <property type="match status" value="1"/>
</dbReference>
<feature type="compositionally biased region" description="Low complexity" evidence="7">
    <location>
        <begin position="326"/>
        <end position="340"/>
    </location>
</feature>
<dbReference type="PROSITE" id="PS50071">
    <property type="entry name" value="HOMEOBOX_2"/>
    <property type="match status" value="1"/>
</dbReference>
<evidence type="ECO:0000259" key="8">
    <source>
        <dbReference type="PROSITE" id="PS50071"/>
    </source>
</evidence>
<reference evidence="9" key="1">
    <citation type="submission" date="2022-06" db="EMBL/GenBank/DDBJ databases">
        <authorList>
            <person name="Berger JAMES D."/>
            <person name="Berger JAMES D."/>
        </authorList>
    </citation>
    <scope>NUCLEOTIDE SEQUENCE [LARGE SCALE GENOMIC DNA]</scope>
</reference>
<evidence type="ECO:0000256" key="5">
    <source>
        <dbReference type="PROSITE-ProRule" id="PRU00108"/>
    </source>
</evidence>
<keyword evidence="9" id="KW-1185">Reference proteome</keyword>
<feature type="region of interest" description="Disordered" evidence="7">
    <location>
        <begin position="253"/>
        <end position="273"/>
    </location>
</feature>